<evidence type="ECO:0000313" key="6">
    <source>
        <dbReference type="Proteomes" id="UP000198744"/>
    </source>
</evidence>
<sequence>MNILNYFSFLKQRKSAAVAKERLQIIVAHERSTLYHGSFDFLPIMQKELLDVVRKYVNVADNQIKVNVEKNGNYEVLEVNIALADAEGRFSLP</sequence>
<evidence type="ECO:0000256" key="3">
    <source>
        <dbReference type="ARBA" id="ARBA00025265"/>
    </source>
</evidence>
<evidence type="ECO:0000313" key="5">
    <source>
        <dbReference type="EMBL" id="SEM06578.1"/>
    </source>
</evidence>
<dbReference type="InterPro" id="IPR005527">
    <property type="entry name" value="MinE"/>
</dbReference>
<dbReference type="Proteomes" id="UP000198744">
    <property type="component" value="Unassembled WGS sequence"/>
</dbReference>
<dbReference type="Pfam" id="PF03776">
    <property type="entry name" value="MinE"/>
    <property type="match status" value="1"/>
</dbReference>
<protein>
    <recommendedName>
        <fullName evidence="2 4">Cell division topological specificity factor</fullName>
    </recommendedName>
</protein>
<dbReference type="AlphaFoldDB" id="A0A1H7VCJ4"/>
<dbReference type="STRING" id="43775.SAMN04489760_103152"/>
<dbReference type="OrthoDB" id="9802655at2"/>
<accession>A0A1H7VCJ4</accession>
<gene>
    <name evidence="4" type="primary">minE</name>
    <name evidence="5" type="ORF">SAMN04489760_103152</name>
</gene>
<comment type="function">
    <text evidence="3 4">Prevents the cell division inhibition by proteins MinC and MinD at internal division sites while permitting inhibition at polar sites. This ensures cell division at the proper site by restricting the formation of a division septum at the midpoint of the long axis of the cell.</text>
</comment>
<proteinExistence type="inferred from homology"/>
<evidence type="ECO:0000256" key="2">
    <source>
        <dbReference type="ARBA" id="ARBA00020112"/>
    </source>
</evidence>
<reference evidence="5 6" key="1">
    <citation type="submission" date="2016-10" db="EMBL/GenBank/DDBJ databases">
        <authorList>
            <person name="de Groot N.N."/>
        </authorList>
    </citation>
    <scope>NUCLEOTIDE SEQUENCE [LARGE SCALE GENOMIC DNA]</scope>
    <source>
        <strain evidence="5 6">DSM 8423</strain>
    </source>
</reference>
<dbReference type="GO" id="GO:0032955">
    <property type="term" value="P:regulation of division septum assembly"/>
    <property type="evidence" value="ECO:0007669"/>
    <property type="project" value="InterPro"/>
</dbReference>
<comment type="similarity">
    <text evidence="1 4">Belongs to the MinE family.</text>
</comment>
<dbReference type="NCBIfam" id="TIGR01215">
    <property type="entry name" value="minE"/>
    <property type="match status" value="1"/>
</dbReference>
<dbReference type="HAMAP" id="MF_00262">
    <property type="entry name" value="MinE"/>
    <property type="match status" value="1"/>
</dbReference>
<keyword evidence="6" id="KW-1185">Reference proteome</keyword>
<keyword evidence="4 5" id="KW-0132">Cell division</keyword>
<dbReference type="NCBIfam" id="NF001422">
    <property type="entry name" value="PRK00296.1"/>
    <property type="match status" value="1"/>
</dbReference>
<dbReference type="EMBL" id="FOBS01000003">
    <property type="protein sequence ID" value="SEM06578.1"/>
    <property type="molecule type" value="Genomic_DNA"/>
</dbReference>
<dbReference type="RefSeq" id="WP_093882291.1">
    <property type="nucleotide sequence ID" value="NZ_FOBS01000003.1"/>
</dbReference>
<dbReference type="Gene3D" id="3.30.1070.10">
    <property type="entry name" value="Cell division topological specificity factor MinE"/>
    <property type="match status" value="1"/>
</dbReference>
<dbReference type="SUPFAM" id="SSF55229">
    <property type="entry name" value="Cell division protein MinE topological specificity domain"/>
    <property type="match status" value="1"/>
</dbReference>
<evidence type="ECO:0000256" key="1">
    <source>
        <dbReference type="ARBA" id="ARBA00008168"/>
    </source>
</evidence>
<evidence type="ECO:0000256" key="4">
    <source>
        <dbReference type="HAMAP-Rule" id="MF_00262"/>
    </source>
</evidence>
<dbReference type="GO" id="GO:0051301">
    <property type="term" value="P:cell division"/>
    <property type="evidence" value="ECO:0007669"/>
    <property type="project" value="UniProtKB-KW"/>
</dbReference>
<keyword evidence="4" id="KW-0131">Cell cycle</keyword>
<dbReference type="InterPro" id="IPR036707">
    <property type="entry name" value="MinE_sf"/>
</dbReference>
<organism evidence="5 6">
    <name type="scientific">Syntrophus gentianae</name>
    <dbReference type="NCBI Taxonomy" id="43775"/>
    <lineage>
        <taxon>Bacteria</taxon>
        <taxon>Pseudomonadati</taxon>
        <taxon>Thermodesulfobacteriota</taxon>
        <taxon>Syntrophia</taxon>
        <taxon>Syntrophales</taxon>
        <taxon>Syntrophaceae</taxon>
        <taxon>Syntrophus</taxon>
    </lineage>
</organism>
<name>A0A1H7VCJ4_9BACT</name>